<dbReference type="RefSeq" id="XP_041550873.1">
    <property type="nucleotide sequence ID" value="XM_041697605.1"/>
</dbReference>
<evidence type="ECO:0000313" key="11">
    <source>
        <dbReference type="EMBL" id="BCS18679.1"/>
    </source>
</evidence>
<dbReference type="InterPro" id="IPR013087">
    <property type="entry name" value="Znf_C2H2_type"/>
</dbReference>
<keyword evidence="6" id="KW-0539">Nucleus</keyword>
<dbReference type="Pfam" id="PF00096">
    <property type="entry name" value="zf-C2H2"/>
    <property type="match status" value="3"/>
</dbReference>
<sequence>MPRLSPYCRIDCSESGPVCAAPRVFLLIFIIFIYSIYYLPSIPSNFTTLIMDCPSGSFPPCSSFASSSGGVEPRARLVYSNPLHIAPTSPFPSQNHGLGISYCDPEPSTSYPPQYPSSESCTADWAQPIPATISFGCSLNTTSLTSAGTFYERYAGSEASASPLSYCGPQAMSTSSSRGSALDFRAGPDAINTRPYNLWPNTPCSEPDTSIKEDPDADYHDSSYPEHTQPTSIPLFAPVAQQSTDNFFPKLESFEGDSRGPTVISHDTDPNIPTTTSTFPVGVIPPWSTDNEIPSEHDQMRFPPASGLECTICGTRFTRRSNCREHMRRHDPNARKSFPCEDCGKSLGRKTDLKRHIDSVHRGIRKYACEQCGARFSRQDTLVRHVSDGCRRGRRFSDSTWRAGESRSPSRHDLS</sequence>
<keyword evidence="4 7" id="KW-0863">Zinc-finger</keyword>
<dbReference type="PANTHER" id="PTHR24394:SF29">
    <property type="entry name" value="MYONEURIN"/>
    <property type="match status" value="1"/>
</dbReference>
<keyword evidence="2" id="KW-0479">Metal-binding</keyword>
<reference evidence="11" key="2">
    <citation type="submission" date="2021-02" db="EMBL/GenBank/DDBJ databases">
        <title>Aspergillus puulaauensis MK2 genome sequence.</title>
        <authorList>
            <person name="Futagami T."/>
            <person name="Mori K."/>
            <person name="Kadooka C."/>
            <person name="Tanaka T."/>
        </authorList>
    </citation>
    <scope>NUCLEOTIDE SEQUENCE</scope>
    <source>
        <strain evidence="11">MK2</strain>
    </source>
</reference>
<feature type="transmembrane region" description="Helical" evidence="9">
    <location>
        <begin position="20"/>
        <end position="39"/>
    </location>
</feature>
<evidence type="ECO:0000256" key="6">
    <source>
        <dbReference type="ARBA" id="ARBA00023242"/>
    </source>
</evidence>
<proteinExistence type="predicted"/>
<feature type="domain" description="C2H2-type" evidence="10">
    <location>
        <begin position="338"/>
        <end position="366"/>
    </location>
</feature>
<dbReference type="KEGG" id="apuu:APUU_11507A"/>
<evidence type="ECO:0000256" key="2">
    <source>
        <dbReference type="ARBA" id="ARBA00022723"/>
    </source>
</evidence>
<dbReference type="AlphaFoldDB" id="A0A7R7XC99"/>
<dbReference type="InterPro" id="IPR036236">
    <property type="entry name" value="Znf_C2H2_sf"/>
</dbReference>
<feature type="compositionally biased region" description="Polar residues" evidence="8">
    <location>
        <begin position="199"/>
        <end position="208"/>
    </location>
</feature>
<dbReference type="PROSITE" id="PS00028">
    <property type="entry name" value="ZINC_FINGER_C2H2_1"/>
    <property type="match status" value="2"/>
</dbReference>
<evidence type="ECO:0000259" key="10">
    <source>
        <dbReference type="PROSITE" id="PS50157"/>
    </source>
</evidence>
<evidence type="ECO:0000256" key="1">
    <source>
        <dbReference type="ARBA" id="ARBA00004123"/>
    </source>
</evidence>
<feature type="region of interest" description="Disordered" evidence="8">
    <location>
        <begin position="195"/>
        <end position="229"/>
    </location>
</feature>
<dbReference type="GeneID" id="64968684"/>
<keyword evidence="5" id="KW-0862">Zinc</keyword>
<protein>
    <recommendedName>
        <fullName evidence="10">C2H2-type domain-containing protein</fullName>
    </recommendedName>
</protein>
<dbReference type="Proteomes" id="UP000654913">
    <property type="component" value="Chromosome 1"/>
</dbReference>
<dbReference type="PROSITE" id="PS50157">
    <property type="entry name" value="ZINC_FINGER_C2H2_2"/>
    <property type="match status" value="3"/>
</dbReference>
<evidence type="ECO:0000256" key="8">
    <source>
        <dbReference type="SAM" id="MobiDB-lite"/>
    </source>
</evidence>
<evidence type="ECO:0000256" key="5">
    <source>
        <dbReference type="ARBA" id="ARBA00022833"/>
    </source>
</evidence>
<keyword evidence="9" id="KW-0472">Membrane</keyword>
<comment type="subcellular location">
    <subcellularLocation>
        <location evidence="1">Nucleus</location>
    </subcellularLocation>
</comment>
<evidence type="ECO:0000313" key="12">
    <source>
        <dbReference type="Proteomes" id="UP000654913"/>
    </source>
</evidence>
<accession>A0A7R7XC99</accession>
<feature type="region of interest" description="Disordered" evidence="8">
    <location>
        <begin position="257"/>
        <end position="285"/>
    </location>
</feature>
<dbReference type="EMBL" id="AP024443">
    <property type="protein sequence ID" value="BCS18679.1"/>
    <property type="molecule type" value="Genomic_DNA"/>
</dbReference>
<evidence type="ECO:0000256" key="4">
    <source>
        <dbReference type="ARBA" id="ARBA00022771"/>
    </source>
</evidence>
<evidence type="ECO:0000256" key="9">
    <source>
        <dbReference type="SAM" id="Phobius"/>
    </source>
</evidence>
<dbReference type="SUPFAM" id="SSF57667">
    <property type="entry name" value="beta-beta-alpha zinc fingers"/>
    <property type="match status" value="2"/>
</dbReference>
<name>A0A7R7XC99_9EURO</name>
<feature type="domain" description="C2H2-type" evidence="10">
    <location>
        <begin position="367"/>
        <end position="396"/>
    </location>
</feature>
<evidence type="ECO:0000256" key="3">
    <source>
        <dbReference type="ARBA" id="ARBA00022737"/>
    </source>
</evidence>
<dbReference type="GO" id="GO:0000981">
    <property type="term" value="F:DNA-binding transcription factor activity, RNA polymerase II-specific"/>
    <property type="evidence" value="ECO:0007669"/>
    <property type="project" value="TreeGrafter"/>
</dbReference>
<organism evidence="11 12">
    <name type="scientific">Aspergillus puulaauensis</name>
    <dbReference type="NCBI Taxonomy" id="1220207"/>
    <lineage>
        <taxon>Eukaryota</taxon>
        <taxon>Fungi</taxon>
        <taxon>Dikarya</taxon>
        <taxon>Ascomycota</taxon>
        <taxon>Pezizomycotina</taxon>
        <taxon>Eurotiomycetes</taxon>
        <taxon>Eurotiomycetidae</taxon>
        <taxon>Eurotiales</taxon>
        <taxon>Aspergillaceae</taxon>
        <taxon>Aspergillus</taxon>
    </lineage>
</organism>
<keyword evidence="9" id="KW-0812">Transmembrane</keyword>
<keyword evidence="12" id="KW-1185">Reference proteome</keyword>
<feature type="domain" description="C2H2-type" evidence="10">
    <location>
        <begin position="308"/>
        <end position="335"/>
    </location>
</feature>
<keyword evidence="9" id="KW-1133">Transmembrane helix</keyword>
<keyword evidence="3" id="KW-0677">Repeat</keyword>
<dbReference type="GO" id="GO:0008270">
    <property type="term" value="F:zinc ion binding"/>
    <property type="evidence" value="ECO:0007669"/>
    <property type="project" value="UniProtKB-KW"/>
</dbReference>
<evidence type="ECO:0000256" key="7">
    <source>
        <dbReference type="PROSITE-ProRule" id="PRU00042"/>
    </source>
</evidence>
<reference evidence="11" key="1">
    <citation type="submission" date="2021-01" db="EMBL/GenBank/DDBJ databases">
        <authorList>
            <consortium name="Aspergillus puulaauensis MK2 genome sequencing consortium"/>
            <person name="Kazuki M."/>
            <person name="Futagami T."/>
        </authorList>
    </citation>
    <scope>NUCLEOTIDE SEQUENCE</scope>
    <source>
        <strain evidence="11">MK2</strain>
    </source>
</reference>
<dbReference type="OrthoDB" id="6910977at2759"/>
<feature type="compositionally biased region" description="Basic and acidic residues" evidence="8">
    <location>
        <begin position="209"/>
        <end position="224"/>
    </location>
</feature>
<dbReference type="SMART" id="SM00355">
    <property type="entry name" value="ZnF_C2H2"/>
    <property type="match status" value="3"/>
</dbReference>
<dbReference type="PANTHER" id="PTHR24394">
    <property type="entry name" value="ZINC FINGER PROTEIN"/>
    <property type="match status" value="1"/>
</dbReference>
<dbReference type="Gene3D" id="3.30.160.60">
    <property type="entry name" value="Classic Zinc Finger"/>
    <property type="match status" value="3"/>
</dbReference>
<gene>
    <name evidence="11" type="ORF">APUU_11507A</name>
</gene>
<dbReference type="GO" id="GO:0005634">
    <property type="term" value="C:nucleus"/>
    <property type="evidence" value="ECO:0007669"/>
    <property type="project" value="UniProtKB-SubCell"/>
</dbReference>